<keyword evidence="10" id="KW-0325">Glycoprotein</keyword>
<keyword evidence="4" id="KW-0433">Leucine-rich repeat</keyword>
<proteinExistence type="inferred from homology"/>
<keyword evidence="15" id="KW-1185">Reference proteome</keyword>
<evidence type="ECO:0000313" key="15">
    <source>
        <dbReference type="Proteomes" id="UP000631114"/>
    </source>
</evidence>
<dbReference type="Pfam" id="PF08263">
    <property type="entry name" value="LRRNT_2"/>
    <property type="match status" value="1"/>
</dbReference>
<evidence type="ECO:0000256" key="7">
    <source>
        <dbReference type="ARBA" id="ARBA00022737"/>
    </source>
</evidence>
<dbReference type="Proteomes" id="UP000631114">
    <property type="component" value="Unassembled WGS sequence"/>
</dbReference>
<evidence type="ECO:0000256" key="4">
    <source>
        <dbReference type="ARBA" id="ARBA00022614"/>
    </source>
</evidence>
<dbReference type="Pfam" id="PF00560">
    <property type="entry name" value="LRR_1"/>
    <property type="match status" value="4"/>
</dbReference>
<evidence type="ECO:0000256" key="6">
    <source>
        <dbReference type="ARBA" id="ARBA00022729"/>
    </source>
</evidence>
<dbReference type="PRINTS" id="PR00019">
    <property type="entry name" value="LEURICHRPT"/>
</dbReference>
<keyword evidence="9 11" id="KW-0472">Membrane</keyword>
<keyword evidence="5 11" id="KW-0812">Transmembrane</keyword>
<evidence type="ECO:0000259" key="13">
    <source>
        <dbReference type="Pfam" id="PF08263"/>
    </source>
</evidence>
<dbReference type="InterPro" id="IPR032675">
    <property type="entry name" value="LRR_dom_sf"/>
</dbReference>
<keyword evidence="3" id="KW-1003">Cell membrane</keyword>
<dbReference type="OrthoDB" id="4691307at2759"/>
<feature type="signal peptide" evidence="12">
    <location>
        <begin position="1"/>
        <end position="23"/>
    </location>
</feature>
<keyword evidence="8 11" id="KW-1133">Transmembrane helix</keyword>
<dbReference type="GO" id="GO:0005886">
    <property type="term" value="C:plasma membrane"/>
    <property type="evidence" value="ECO:0007669"/>
    <property type="project" value="UniProtKB-SubCell"/>
</dbReference>
<accession>A0A835LZE2</accession>
<dbReference type="SUPFAM" id="SSF52058">
    <property type="entry name" value="L domain-like"/>
    <property type="match status" value="3"/>
</dbReference>
<dbReference type="InterPro" id="IPR003591">
    <property type="entry name" value="Leu-rich_rpt_typical-subtyp"/>
</dbReference>
<dbReference type="PANTHER" id="PTHR48062">
    <property type="entry name" value="RECEPTOR-LIKE PROTEIN 14"/>
    <property type="match status" value="1"/>
</dbReference>
<gene>
    <name evidence="14" type="ORF">IFM89_006311</name>
</gene>
<evidence type="ECO:0000256" key="2">
    <source>
        <dbReference type="ARBA" id="ARBA00009592"/>
    </source>
</evidence>
<dbReference type="PROSITE" id="PS51450">
    <property type="entry name" value="LRR"/>
    <property type="match status" value="1"/>
</dbReference>
<reference evidence="14 15" key="1">
    <citation type="submission" date="2020-10" db="EMBL/GenBank/DDBJ databases">
        <title>The Coptis chinensis genome and diversification of protoberbering-type alkaloids.</title>
        <authorList>
            <person name="Wang B."/>
            <person name="Shu S."/>
            <person name="Song C."/>
            <person name="Liu Y."/>
        </authorList>
    </citation>
    <scope>NUCLEOTIDE SEQUENCE [LARGE SCALE GENOMIC DNA]</scope>
    <source>
        <strain evidence="14">HL-2020</strain>
        <tissue evidence="14">Leaf</tissue>
    </source>
</reference>
<evidence type="ECO:0000256" key="5">
    <source>
        <dbReference type="ARBA" id="ARBA00022692"/>
    </source>
</evidence>
<dbReference type="InterPro" id="IPR001611">
    <property type="entry name" value="Leu-rich_rpt"/>
</dbReference>
<dbReference type="AlphaFoldDB" id="A0A835LZE2"/>
<comment type="caution">
    <text evidence="14">The sequence shown here is derived from an EMBL/GenBank/DDBJ whole genome shotgun (WGS) entry which is preliminary data.</text>
</comment>
<evidence type="ECO:0000256" key="11">
    <source>
        <dbReference type="SAM" id="Phobius"/>
    </source>
</evidence>
<dbReference type="SMART" id="SM00365">
    <property type="entry name" value="LRR_SD22"/>
    <property type="match status" value="5"/>
</dbReference>
<evidence type="ECO:0000256" key="1">
    <source>
        <dbReference type="ARBA" id="ARBA00004251"/>
    </source>
</evidence>
<dbReference type="FunFam" id="3.80.10.10:FF:000095">
    <property type="entry name" value="LRR receptor-like serine/threonine-protein kinase GSO1"/>
    <property type="match status" value="2"/>
</dbReference>
<dbReference type="Gene3D" id="3.80.10.10">
    <property type="entry name" value="Ribonuclease Inhibitor"/>
    <property type="match status" value="5"/>
</dbReference>
<evidence type="ECO:0000256" key="9">
    <source>
        <dbReference type="ARBA" id="ARBA00023136"/>
    </source>
</evidence>
<dbReference type="Pfam" id="PF13855">
    <property type="entry name" value="LRR_8"/>
    <property type="match status" value="4"/>
</dbReference>
<evidence type="ECO:0000256" key="12">
    <source>
        <dbReference type="SAM" id="SignalP"/>
    </source>
</evidence>
<protein>
    <recommendedName>
        <fullName evidence="13">Leucine-rich repeat-containing N-terminal plant-type domain-containing protein</fullName>
    </recommendedName>
</protein>
<dbReference type="EMBL" id="JADFTS010000003">
    <property type="protein sequence ID" value="KAF9613210.1"/>
    <property type="molecule type" value="Genomic_DNA"/>
</dbReference>
<keyword evidence="6 12" id="KW-0732">Signal</keyword>
<comment type="similarity">
    <text evidence="2">Belongs to the RLP family.</text>
</comment>
<feature type="chain" id="PRO_5032334669" description="Leucine-rich repeat-containing N-terminal plant-type domain-containing protein" evidence="12">
    <location>
        <begin position="24"/>
        <end position="904"/>
    </location>
</feature>
<evidence type="ECO:0000256" key="3">
    <source>
        <dbReference type="ARBA" id="ARBA00022475"/>
    </source>
</evidence>
<dbReference type="SMART" id="SM00369">
    <property type="entry name" value="LRR_TYP"/>
    <property type="match status" value="11"/>
</dbReference>
<evidence type="ECO:0000313" key="14">
    <source>
        <dbReference type="EMBL" id="KAF9613210.1"/>
    </source>
</evidence>
<comment type="subcellular location">
    <subcellularLocation>
        <location evidence="1">Cell membrane</location>
        <topology evidence="1">Single-pass type I membrane protein</topology>
    </subcellularLocation>
</comment>
<keyword evidence="7" id="KW-0677">Repeat</keyword>
<organism evidence="14 15">
    <name type="scientific">Coptis chinensis</name>
    <dbReference type="NCBI Taxonomy" id="261450"/>
    <lineage>
        <taxon>Eukaryota</taxon>
        <taxon>Viridiplantae</taxon>
        <taxon>Streptophyta</taxon>
        <taxon>Embryophyta</taxon>
        <taxon>Tracheophyta</taxon>
        <taxon>Spermatophyta</taxon>
        <taxon>Magnoliopsida</taxon>
        <taxon>Ranunculales</taxon>
        <taxon>Ranunculaceae</taxon>
        <taxon>Coptidoideae</taxon>
        <taxon>Coptis</taxon>
    </lineage>
</organism>
<dbReference type="PANTHER" id="PTHR48062:SF52">
    <property type="entry name" value="RECEPTOR-LIKE PROTEIN 8-RELATED"/>
    <property type="match status" value="1"/>
</dbReference>
<dbReference type="FunFam" id="3.80.10.10:FF:000213">
    <property type="entry name" value="Tyrosine-sulfated glycopeptide receptor 1"/>
    <property type="match status" value="1"/>
</dbReference>
<name>A0A835LZE2_9MAGN</name>
<evidence type="ECO:0000256" key="10">
    <source>
        <dbReference type="ARBA" id="ARBA00023180"/>
    </source>
</evidence>
<dbReference type="InterPro" id="IPR013210">
    <property type="entry name" value="LRR_N_plant-typ"/>
</dbReference>
<dbReference type="InterPro" id="IPR051502">
    <property type="entry name" value="RLP_Defense_Trigger"/>
</dbReference>
<feature type="transmembrane region" description="Helical" evidence="11">
    <location>
        <begin position="845"/>
        <end position="869"/>
    </location>
</feature>
<sequence>MEWSWTLCICVMFISYQYNGCLGCLEEERIGLLKLKASIARPYIDDPFLTWVNDEGSDCCDWERVKCNNSTRQVIQLSLNGAYSYSDDANKFLNASLFLPFEQLQHLDLSQNFISGCHKNQGLERLCKLKRLQVLNLSKNNFSNSITHLTAHLSKLKILDLSYNFLSGRVPPFILSLSSLEALSLSGNDLSDSISRFCKLKKLQKLDLKMNKFNGILPPCLNNMTLLNMIDFSYNKLSGNIPPSLFPNLTSLQYISLSENPFKSTFSVSSSSPHKFQLRYLSLSNCNLNMSITDILRFLHNQCELGFVDLSHNNLQGNFPTFLVENNTRLLFLNLRNNSIYGRIYFQLHPPINLRWIDISNNQIQGHLQGNIGDALSNLVHLNLSKNNLEGRIPPSLGNIKELQLLDLSSNRFLGEIPDNLAIGCTRLQVLIFSNNRLDGQISPTLFNSTSLETLRFSNNNFTGYLPIASKFFSPIIFDVSKNHILGTIPKWIGNLTRLRLLVLQDNFLDGPIPLEVCNLASLEFLDLSKNQLSGSIPSCLNLTSLKYMHLQRNKLTGSMQKALLRSANITTLDLRHNGLSGSIPNWFGLLSNLRVLLLKGNHLSGSIAHELCQLNKIGILDLSYNKLSGSIPPCIGHITFGKNGAIERPFEDHIWFKISGSTYVHRDLFGNPASGAVYYRQYAEQEEVEFMTKSRSSSYKGDILNFMAGIDLSSNSFTGKIPYEIGGLTAIRALNLSHNKLTGSIPKTLSNLKQVESMDLSHNRVSGEIPSELIGINTLAVFSVAYNNLSGRIPEMKAQFSTFGETSYEGNPFLCGPPLLKQCHTTTNTVSVTVGSNENFGMDLISFFASYAASYVMSLLGLVIVLYINPHWRQMWFEFVDACLSFMFPCCSEAIYEISNPCT</sequence>
<evidence type="ECO:0000256" key="8">
    <source>
        <dbReference type="ARBA" id="ARBA00022989"/>
    </source>
</evidence>
<feature type="domain" description="Leucine-rich repeat-containing N-terminal plant-type" evidence="13">
    <location>
        <begin position="26"/>
        <end position="68"/>
    </location>
</feature>